<dbReference type="InterPro" id="IPR047215">
    <property type="entry name" value="Galactose_mutarotase-like"/>
</dbReference>
<keyword evidence="2" id="KW-0413">Isomerase</keyword>
<dbReference type="Pfam" id="PF01263">
    <property type="entry name" value="Aldose_epim"/>
    <property type="match status" value="1"/>
</dbReference>
<dbReference type="PANTHER" id="PTHR10091">
    <property type="entry name" value="ALDOSE-1-EPIMERASE"/>
    <property type="match status" value="1"/>
</dbReference>
<dbReference type="InterPro" id="IPR014718">
    <property type="entry name" value="GH-type_carb-bd"/>
</dbReference>
<feature type="compositionally biased region" description="Basic and acidic residues" evidence="4">
    <location>
        <begin position="7"/>
        <end position="16"/>
    </location>
</feature>
<dbReference type="GO" id="GO:0030246">
    <property type="term" value="F:carbohydrate binding"/>
    <property type="evidence" value="ECO:0007669"/>
    <property type="project" value="InterPro"/>
</dbReference>
<dbReference type="PANTHER" id="PTHR10091:SF0">
    <property type="entry name" value="GALACTOSE MUTAROTASE"/>
    <property type="match status" value="1"/>
</dbReference>
<evidence type="ECO:0000313" key="5">
    <source>
        <dbReference type="EMBL" id="CAD9083119.1"/>
    </source>
</evidence>
<dbReference type="SUPFAM" id="SSF74650">
    <property type="entry name" value="Galactose mutarotase-like"/>
    <property type="match status" value="1"/>
</dbReference>
<evidence type="ECO:0000256" key="1">
    <source>
        <dbReference type="ARBA" id="ARBA00006206"/>
    </source>
</evidence>
<organism evidence="5">
    <name type="scientific">Percolomonas cosmopolitus</name>
    <dbReference type="NCBI Taxonomy" id="63605"/>
    <lineage>
        <taxon>Eukaryota</taxon>
        <taxon>Discoba</taxon>
        <taxon>Heterolobosea</taxon>
        <taxon>Tetramitia</taxon>
        <taxon>Eutetramitia</taxon>
        <taxon>Percolomonadidae</taxon>
        <taxon>Percolomonas</taxon>
    </lineage>
</organism>
<evidence type="ECO:0000256" key="3">
    <source>
        <dbReference type="ARBA" id="ARBA00023277"/>
    </source>
</evidence>
<dbReference type="GO" id="GO:0033499">
    <property type="term" value="P:galactose catabolic process via UDP-galactose, Leloir pathway"/>
    <property type="evidence" value="ECO:0007669"/>
    <property type="project" value="TreeGrafter"/>
</dbReference>
<dbReference type="InterPro" id="IPR011013">
    <property type="entry name" value="Gal_mutarotase_sf_dom"/>
</dbReference>
<comment type="similarity">
    <text evidence="1">Belongs to the aldose epimerase family.</text>
</comment>
<protein>
    <recommendedName>
        <fullName evidence="6">Aldose 1-epimerase</fullName>
    </recommendedName>
</protein>
<sequence>MTFFHNTSDDTNKHESTSTSHLHPKEKSLIVQNQHLKLKVHSLGMSIMELQVKEPRKKEEVTVDEKRDENGLLVKKDVIEEITKDFHASTSYSPIIQVHEDVLHNLAENQSFNCIVGRNANRTNKASFTLNHQRYHLDRNWKDHFLHGNIGKVNWGIQAHAQDESKKQVLGALLSEDGDQGFPCQVRFDCCYDIADHQITILMKAHNLDETRSTPISLTHHMYWNLSGNYEDVRHSHMLWINAKYYTPVNDDLIPTGDVIRVNKELDFFTEPKIIGEDMSQKLLNSSLAGYDHNFVLNQRDRDPKTGLVLAAELTHVRTRRFVKIYTTLPGLQFYTGNHLKGQRTKEGRGLMPWAGVCLEPQYFPDSVNHAHFPSTIVHAGRVWRHQIIYVFGRLDDE</sequence>
<keyword evidence="3" id="KW-0119">Carbohydrate metabolism</keyword>
<evidence type="ECO:0000256" key="2">
    <source>
        <dbReference type="ARBA" id="ARBA00023235"/>
    </source>
</evidence>
<dbReference type="AlphaFoldDB" id="A0A7S1PHU5"/>
<name>A0A7S1PHU5_9EUKA</name>
<evidence type="ECO:0000256" key="4">
    <source>
        <dbReference type="SAM" id="MobiDB-lite"/>
    </source>
</evidence>
<dbReference type="Gene3D" id="2.70.98.10">
    <property type="match status" value="1"/>
</dbReference>
<dbReference type="CDD" id="cd09019">
    <property type="entry name" value="galactose_mutarotase_like"/>
    <property type="match status" value="1"/>
</dbReference>
<gene>
    <name evidence="5" type="ORF">PCOS0759_LOCUS6361</name>
</gene>
<dbReference type="GO" id="GO:0004034">
    <property type="term" value="F:aldose 1-epimerase activity"/>
    <property type="evidence" value="ECO:0007669"/>
    <property type="project" value="TreeGrafter"/>
</dbReference>
<dbReference type="InterPro" id="IPR008183">
    <property type="entry name" value="Aldose_1/G6P_1-epimerase"/>
</dbReference>
<dbReference type="GO" id="GO:0006006">
    <property type="term" value="P:glucose metabolic process"/>
    <property type="evidence" value="ECO:0007669"/>
    <property type="project" value="TreeGrafter"/>
</dbReference>
<feature type="region of interest" description="Disordered" evidence="4">
    <location>
        <begin position="1"/>
        <end position="25"/>
    </location>
</feature>
<proteinExistence type="inferred from homology"/>
<accession>A0A7S1PHU5</accession>
<dbReference type="EMBL" id="HBGD01007637">
    <property type="protein sequence ID" value="CAD9083119.1"/>
    <property type="molecule type" value="Transcribed_RNA"/>
</dbReference>
<reference evidence="5" key="1">
    <citation type="submission" date="2021-01" db="EMBL/GenBank/DDBJ databases">
        <authorList>
            <person name="Corre E."/>
            <person name="Pelletier E."/>
            <person name="Niang G."/>
            <person name="Scheremetjew M."/>
            <person name="Finn R."/>
            <person name="Kale V."/>
            <person name="Holt S."/>
            <person name="Cochrane G."/>
            <person name="Meng A."/>
            <person name="Brown T."/>
            <person name="Cohen L."/>
        </authorList>
    </citation>
    <scope>NUCLEOTIDE SEQUENCE</scope>
    <source>
        <strain evidence="5">WS</strain>
    </source>
</reference>
<evidence type="ECO:0008006" key="6">
    <source>
        <dbReference type="Google" id="ProtNLM"/>
    </source>
</evidence>